<dbReference type="GO" id="GO:0043139">
    <property type="term" value="F:5'-3' DNA helicase activity"/>
    <property type="evidence" value="ECO:0007669"/>
    <property type="project" value="TreeGrafter"/>
</dbReference>
<keyword evidence="2" id="KW-0547">Nucleotide-binding</keyword>
<evidence type="ECO:0000256" key="2">
    <source>
        <dbReference type="ARBA" id="ARBA00022741"/>
    </source>
</evidence>
<feature type="domain" description="Helicase ATP-binding" evidence="7">
    <location>
        <begin position="180"/>
        <end position="424"/>
    </location>
</feature>
<dbReference type="RefSeq" id="WP_147931018.1">
    <property type="nucleotide sequence ID" value="NZ_VOXD01000017.1"/>
</dbReference>
<reference evidence="8 9" key="1">
    <citation type="submission" date="2019-08" db="EMBL/GenBank/DDBJ databases">
        <title>Lewinella sp. strain SSH13 Genome sequencing and assembly.</title>
        <authorList>
            <person name="Kim I."/>
        </authorList>
    </citation>
    <scope>NUCLEOTIDE SEQUENCE [LARGE SCALE GENOMIC DNA]</scope>
    <source>
        <strain evidence="8 9">SSH13</strain>
    </source>
</reference>
<evidence type="ECO:0000313" key="9">
    <source>
        <dbReference type="Proteomes" id="UP000321907"/>
    </source>
</evidence>
<evidence type="ECO:0000259" key="7">
    <source>
        <dbReference type="SMART" id="SM00487"/>
    </source>
</evidence>
<organism evidence="8 9">
    <name type="scientific">Neolewinella aurantiaca</name>
    <dbReference type="NCBI Taxonomy" id="2602767"/>
    <lineage>
        <taxon>Bacteria</taxon>
        <taxon>Pseudomonadati</taxon>
        <taxon>Bacteroidota</taxon>
        <taxon>Saprospiria</taxon>
        <taxon>Saprospirales</taxon>
        <taxon>Lewinellaceae</taxon>
        <taxon>Neolewinella</taxon>
    </lineage>
</organism>
<dbReference type="Gene3D" id="3.40.50.300">
    <property type="entry name" value="P-loop containing nucleotide triphosphate hydrolases"/>
    <property type="match status" value="2"/>
</dbReference>
<proteinExistence type="inferred from homology"/>
<keyword evidence="3" id="KW-0378">Hydrolase</keyword>
<dbReference type="EMBL" id="VOXD01000017">
    <property type="protein sequence ID" value="TXF89032.1"/>
    <property type="molecule type" value="Genomic_DNA"/>
</dbReference>
<dbReference type="InterPro" id="IPR003593">
    <property type="entry name" value="AAA+_ATPase"/>
</dbReference>
<dbReference type="Pfam" id="PF13086">
    <property type="entry name" value="AAA_11"/>
    <property type="match status" value="1"/>
</dbReference>
<sequence length="646" mass="72095">MTDQQKAYLTHQRQLVQLEREEERRLHLEVIQAMPLVKRVAKGYSWYPLQVTETGYGIGGRPTVTVVREGEEAHQFRSGTSVNLFTTQPMANGPQRAGVIHYIKKNRMKIVLGGEDLPDWLQSGGVGVDLMFDERTYVEMDRALQVLESVEGGRIAEVRDVIMGVRAGEERPVPASAVDHLGHLNESQRAAVQAILGASHLSLIHGPPGTGKTTTLVAAVGELVKTEGRVLFCTPSNSAADLVTMRLAEMGLDVVRTGNISRVEEEVLRHTLDIQIADHPDTAQVKKLRREAAELRKKASKKKGREKGMGFRDAGRLANWARQLEDRTLDHVLETTQVVVCTLIGAAANILNKHEFRTCIIDEAAQALEPATWIPILKANRVVLAGDPYQLPPTVKNRAAEKKGFSETLLEKCLQKENPAVSEMKAPLPGKLLPAQGNLLEVQYRMNEPIMGYSNDYFYEGRLKAADLVAQRSLPGVPLTESLVFIDTAGTGFEEKLHPRFKSRYNDGELNILLEHLLDLRSSVPPEDVLPTIAVITPYRQQVVQAEDLFEGEPRLNDFNLTVNTVDGFQGRERDVVYLSLVRSNERQEIGFLADYRRMNVAITRAKKYLVVIGDSATIGNDPFFAGFLEYVEKNGLYQTAWEYMK</sequence>
<accession>A0A5C7FND4</accession>
<comment type="similarity">
    <text evidence="1">Belongs to the DNA2/NAM7 helicase family.</text>
</comment>
<dbReference type="Gene3D" id="2.40.30.270">
    <property type="match status" value="1"/>
</dbReference>
<dbReference type="InterPro" id="IPR050534">
    <property type="entry name" value="Coronavir_polyprotein_1ab"/>
</dbReference>
<dbReference type="Pfam" id="PF13087">
    <property type="entry name" value="AAA_12"/>
    <property type="match status" value="1"/>
</dbReference>
<evidence type="ECO:0000256" key="4">
    <source>
        <dbReference type="ARBA" id="ARBA00022806"/>
    </source>
</evidence>
<dbReference type="CDD" id="cd18808">
    <property type="entry name" value="SF1_C_Upf1"/>
    <property type="match status" value="1"/>
</dbReference>
<gene>
    <name evidence="8" type="ORF">FUA23_12150</name>
</gene>
<dbReference type="PANTHER" id="PTHR43788:SF8">
    <property type="entry name" value="DNA-BINDING PROTEIN SMUBP-2"/>
    <property type="match status" value="1"/>
</dbReference>
<evidence type="ECO:0000259" key="6">
    <source>
        <dbReference type="SMART" id="SM00382"/>
    </source>
</evidence>
<dbReference type="Proteomes" id="UP000321907">
    <property type="component" value="Unassembled WGS sequence"/>
</dbReference>
<dbReference type="InterPro" id="IPR027417">
    <property type="entry name" value="P-loop_NTPase"/>
</dbReference>
<dbReference type="InterPro" id="IPR047187">
    <property type="entry name" value="SF1_C_Upf1"/>
</dbReference>
<dbReference type="InterPro" id="IPR041677">
    <property type="entry name" value="DNA2/NAM7_AAA_11"/>
</dbReference>
<dbReference type="SMART" id="SM00382">
    <property type="entry name" value="AAA"/>
    <property type="match status" value="1"/>
</dbReference>
<evidence type="ECO:0000256" key="5">
    <source>
        <dbReference type="ARBA" id="ARBA00022840"/>
    </source>
</evidence>
<keyword evidence="9" id="KW-1185">Reference proteome</keyword>
<dbReference type="PANTHER" id="PTHR43788">
    <property type="entry name" value="DNA2/NAM7 HELICASE FAMILY MEMBER"/>
    <property type="match status" value="1"/>
</dbReference>
<dbReference type="GO" id="GO:0016787">
    <property type="term" value="F:hydrolase activity"/>
    <property type="evidence" value="ECO:0007669"/>
    <property type="project" value="UniProtKB-KW"/>
</dbReference>
<dbReference type="GO" id="GO:0005524">
    <property type="term" value="F:ATP binding"/>
    <property type="evidence" value="ECO:0007669"/>
    <property type="project" value="UniProtKB-KW"/>
</dbReference>
<dbReference type="InterPro" id="IPR014001">
    <property type="entry name" value="Helicase_ATP-bd"/>
</dbReference>
<dbReference type="InterPro" id="IPR041679">
    <property type="entry name" value="DNA2/NAM7-like_C"/>
</dbReference>
<evidence type="ECO:0000256" key="3">
    <source>
        <dbReference type="ARBA" id="ARBA00022801"/>
    </source>
</evidence>
<protein>
    <submittedName>
        <fullName evidence="8">AAA family ATPase</fullName>
    </submittedName>
</protein>
<dbReference type="OrthoDB" id="9757917at2"/>
<dbReference type="SUPFAM" id="SSF52540">
    <property type="entry name" value="P-loop containing nucleoside triphosphate hydrolases"/>
    <property type="match status" value="1"/>
</dbReference>
<evidence type="ECO:0000313" key="8">
    <source>
        <dbReference type="EMBL" id="TXF89032.1"/>
    </source>
</evidence>
<dbReference type="SMART" id="SM00487">
    <property type="entry name" value="DEXDc"/>
    <property type="match status" value="1"/>
</dbReference>
<dbReference type="FunFam" id="3.40.50.300:FF:000326">
    <property type="entry name" value="P-loop containing nucleoside triphosphate hydrolase"/>
    <property type="match status" value="1"/>
</dbReference>
<dbReference type="AlphaFoldDB" id="A0A5C7FND4"/>
<name>A0A5C7FND4_9BACT</name>
<keyword evidence="4" id="KW-0347">Helicase</keyword>
<evidence type="ECO:0000256" key="1">
    <source>
        <dbReference type="ARBA" id="ARBA00007913"/>
    </source>
</evidence>
<comment type="caution">
    <text evidence="8">The sequence shown here is derived from an EMBL/GenBank/DDBJ whole genome shotgun (WGS) entry which is preliminary data.</text>
</comment>
<feature type="domain" description="AAA+ ATPase" evidence="6">
    <location>
        <begin position="198"/>
        <end position="368"/>
    </location>
</feature>
<keyword evidence="5" id="KW-0067">ATP-binding</keyword>
<dbReference type="GO" id="GO:0005694">
    <property type="term" value="C:chromosome"/>
    <property type="evidence" value="ECO:0007669"/>
    <property type="project" value="UniProtKB-ARBA"/>
</dbReference>